<dbReference type="PANTHER" id="PTHR34136">
    <property type="match status" value="1"/>
</dbReference>
<dbReference type="InterPro" id="IPR004629">
    <property type="entry name" value="WecG_TagA_CpsF"/>
</dbReference>
<dbReference type="Proteomes" id="UP000052258">
    <property type="component" value="Unassembled WGS sequence"/>
</dbReference>
<dbReference type="GO" id="GO:0016758">
    <property type="term" value="F:hexosyltransferase activity"/>
    <property type="evidence" value="ECO:0007669"/>
    <property type="project" value="TreeGrafter"/>
</dbReference>
<organism evidence="3 4">
    <name type="scientific">Listeria fleischmannii 1991</name>
    <dbReference type="NCBI Taxonomy" id="1430899"/>
    <lineage>
        <taxon>Bacteria</taxon>
        <taxon>Bacillati</taxon>
        <taxon>Bacillota</taxon>
        <taxon>Bacilli</taxon>
        <taxon>Bacillales</taxon>
        <taxon>Listeriaceae</taxon>
        <taxon>Listeria</taxon>
    </lineage>
</organism>
<keyword evidence="4" id="KW-1185">Reference proteome</keyword>
<dbReference type="NCBIfam" id="TIGR00696">
    <property type="entry name" value="wecG_tagA_cpsF"/>
    <property type="match status" value="1"/>
</dbReference>
<sequence length="240" mass="27251">MLGSYLDCLTMDETVSEVKKIITARKPTQHVVINAGKINLMKKNEALRNIVNNCPLINADGSSIVLAGKILGHPITERVTGIDLMDRLLKEASEESYSLFLLGATEEVVQEVKRIIQVRYPAAKVVGCRNGYFDRNDSLLVAREIKKSQADILFVAFSSPEKEFWINQHLEAMNVPFVMGVGGSFDVMAGKTTRAPKLFQKMGCEWLWRFLQEPRRMFKRYFIGNFEFMKHVLKEKCGAK</sequence>
<gene>
    <name evidence="3" type="ORF">X560_1041</name>
</gene>
<dbReference type="EMBL" id="AZHO01000011">
    <property type="protein sequence ID" value="KMT60115.1"/>
    <property type="molecule type" value="Genomic_DNA"/>
</dbReference>
<dbReference type="CDD" id="cd06533">
    <property type="entry name" value="Glyco_transf_WecG_TagA"/>
    <property type="match status" value="1"/>
</dbReference>
<proteinExistence type="predicted"/>
<comment type="caution">
    <text evidence="3">The sequence shown here is derived from an EMBL/GenBank/DDBJ whole genome shotgun (WGS) entry which is preliminary data.</text>
</comment>
<evidence type="ECO:0000313" key="3">
    <source>
        <dbReference type="EMBL" id="KMT60115.1"/>
    </source>
</evidence>
<reference evidence="3 4" key="1">
    <citation type="journal article" date="2015" name="Genome Biol. Evol.">
        <title>Comparative Genomics of Listeria Sensu Lato: Genus-Wide Differences in Evolutionary Dynamics and the Progressive Gain of Complex, Potentially Pathogenicity-Related Traits through Lateral Gene Transfer.</title>
        <authorList>
            <person name="Chiara M."/>
            <person name="Caruso M."/>
            <person name="D'Erchia A.M."/>
            <person name="Manzari C."/>
            <person name="Fraccalvieri R."/>
            <person name="Goffredo E."/>
            <person name="Latorre L."/>
            <person name="Miccolupo A."/>
            <person name="Padalino I."/>
            <person name="Santagada G."/>
            <person name="Chiocco D."/>
            <person name="Pesole G."/>
            <person name="Horner D.S."/>
            <person name="Parisi A."/>
        </authorList>
    </citation>
    <scope>NUCLEOTIDE SEQUENCE [LARGE SCALE GENOMIC DNA]</scope>
    <source>
        <strain evidence="3 4">1991</strain>
    </source>
</reference>
<dbReference type="PANTHER" id="PTHR34136:SF1">
    <property type="entry name" value="UDP-N-ACETYL-D-MANNOSAMINURONIC ACID TRANSFERASE"/>
    <property type="match status" value="1"/>
</dbReference>
<name>A0A0J8GBZ0_9LIST</name>
<evidence type="ECO:0000313" key="4">
    <source>
        <dbReference type="Proteomes" id="UP000052258"/>
    </source>
</evidence>
<dbReference type="Pfam" id="PF03808">
    <property type="entry name" value="Glyco_tran_WecG"/>
    <property type="match status" value="1"/>
</dbReference>
<dbReference type="PATRIC" id="fig|1430899.3.peg.1075"/>
<accession>A0A0J8GBZ0</accession>
<dbReference type="AlphaFoldDB" id="A0A0J8GBZ0"/>
<keyword evidence="1" id="KW-0328">Glycosyltransferase</keyword>
<keyword evidence="2 3" id="KW-0808">Transferase</keyword>
<evidence type="ECO:0000256" key="2">
    <source>
        <dbReference type="ARBA" id="ARBA00022679"/>
    </source>
</evidence>
<evidence type="ECO:0000256" key="1">
    <source>
        <dbReference type="ARBA" id="ARBA00022676"/>
    </source>
</evidence>
<protein>
    <submittedName>
        <fullName evidence="3">Beta-1,4-N-acetyl-mannosaminyltransferase</fullName>
    </submittedName>
</protein>